<dbReference type="PROSITE" id="PS00893">
    <property type="entry name" value="NUDIX_BOX"/>
    <property type="match status" value="1"/>
</dbReference>
<dbReference type="InterPro" id="IPR020084">
    <property type="entry name" value="NUDIX_hydrolase_CS"/>
</dbReference>
<proteinExistence type="inferred from homology"/>
<dbReference type="InterPro" id="IPR020476">
    <property type="entry name" value="Nudix_hydrolase"/>
</dbReference>
<protein>
    <submittedName>
        <fullName evidence="6">NUDIX hydrolase</fullName>
    </submittedName>
</protein>
<evidence type="ECO:0000313" key="6">
    <source>
        <dbReference type="EMBL" id="MFC3763918.1"/>
    </source>
</evidence>
<evidence type="ECO:0000259" key="5">
    <source>
        <dbReference type="PROSITE" id="PS51462"/>
    </source>
</evidence>
<evidence type="ECO:0000256" key="4">
    <source>
        <dbReference type="RuleBase" id="RU003476"/>
    </source>
</evidence>
<dbReference type="RefSeq" id="WP_205120890.1">
    <property type="nucleotide sequence ID" value="NZ_JAFBCM010000001.1"/>
</dbReference>
<dbReference type="GO" id="GO:0016787">
    <property type="term" value="F:hydrolase activity"/>
    <property type="evidence" value="ECO:0007669"/>
    <property type="project" value="UniProtKB-KW"/>
</dbReference>
<dbReference type="Pfam" id="PF00293">
    <property type="entry name" value="NUDIX"/>
    <property type="match status" value="1"/>
</dbReference>
<comment type="similarity">
    <text evidence="2 4">Belongs to the Nudix hydrolase family.</text>
</comment>
<dbReference type="Proteomes" id="UP001595699">
    <property type="component" value="Unassembled WGS sequence"/>
</dbReference>
<gene>
    <name evidence="6" type="ORF">ACFOUW_23990</name>
</gene>
<dbReference type="InterPro" id="IPR015797">
    <property type="entry name" value="NUDIX_hydrolase-like_dom_sf"/>
</dbReference>
<dbReference type="EMBL" id="JBHRZH010000021">
    <property type="protein sequence ID" value="MFC3763918.1"/>
    <property type="molecule type" value="Genomic_DNA"/>
</dbReference>
<comment type="caution">
    <text evidence="6">The sequence shown here is derived from an EMBL/GenBank/DDBJ whole genome shotgun (WGS) entry which is preliminary data.</text>
</comment>
<dbReference type="PANTHER" id="PTHR43046">
    <property type="entry name" value="GDP-MANNOSE MANNOSYL HYDROLASE"/>
    <property type="match status" value="1"/>
</dbReference>
<dbReference type="Gene3D" id="3.90.79.10">
    <property type="entry name" value="Nucleoside Triphosphate Pyrophosphohydrolase"/>
    <property type="match status" value="1"/>
</dbReference>
<dbReference type="PROSITE" id="PS51462">
    <property type="entry name" value="NUDIX"/>
    <property type="match status" value="1"/>
</dbReference>
<evidence type="ECO:0000256" key="1">
    <source>
        <dbReference type="ARBA" id="ARBA00001946"/>
    </source>
</evidence>
<feature type="domain" description="Nudix hydrolase" evidence="5">
    <location>
        <begin position="24"/>
        <end position="147"/>
    </location>
</feature>
<reference evidence="7" key="1">
    <citation type="journal article" date="2019" name="Int. J. Syst. Evol. Microbiol.">
        <title>The Global Catalogue of Microorganisms (GCM) 10K type strain sequencing project: providing services to taxonomists for standard genome sequencing and annotation.</title>
        <authorList>
            <consortium name="The Broad Institute Genomics Platform"/>
            <consortium name="The Broad Institute Genome Sequencing Center for Infectious Disease"/>
            <person name="Wu L."/>
            <person name="Ma J."/>
        </authorList>
    </citation>
    <scope>NUCLEOTIDE SEQUENCE [LARGE SCALE GENOMIC DNA]</scope>
    <source>
        <strain evidence="7">CGMCC 4.7241</strain>
    </source>
</reference>
<evidence type="ECO:0000256" key="3">
    <source>
        <dbReference type="ARBA" id="ARBA00022801"/>
    </source>
</evidence>
<evidence type="ECO:0000256" key="2">
    <source>
        <dbReference type="ARBA" id="ARBA00005582"/>
    </source>
</evidence>
<name>A0ABV7YFI0_9ACTN</name>
<sequence length="147" mass="16376">MLALPVVQPDGCTLFGFDRATQEGPLTASLVVLWRGEECLQVFNRFRQVWELPGGMIDPGETSRDAAFRELAEESGQRPDELDFVAFAHCWYAPAERVESLAIYRGVIDRPLPFEPNDEISEIIWWNPADALDGVAPIDGALVRLCG</sequence>
<evidence type="ECO:0000313" key="7">
    <source>
        <dbReference type="Proteomes" id="UP001595699"/>
    </source>
</evidence>
<dbReference type="SUPFAM" id="SSF55811">
    <property type="entry name" value="Nudix"/>
    <property type="match status" value="1"/>
</dbReference>
<keyword evidence="7" id="KW-1185">Reference proteome</keyword>
<dbReference type="InterPro" id="IPR000086">
    <property type="entry name" value="NUDIX_hydrolase_dom"/>
</dbReference>
<organism evidence="6 7">
    <name type="scientific">Tenggerimyces flavus</name>
    <dbReference type="NCBI Taxonomy" id="1708749"/>
    <lineage>
        <taxon>Bacteria</taxon>
        <taxon>Bacillati</taxon>
        <taxon>Actinomycetota</taxon>
        <taxon>Actinomycetes</taxon>
        <taxon>Propionibacteriales</taxon>
        <taxon>Nocardioidaceae</taxon>
        <taxon>Tenggerimyces</taxon>
    </lineage>
</organism>
<dbReference type="PANTHER" id="PTHR43046:SF14">
    <property type="entry name" value="MUTT_NUDIX FAMILY PROTEIN"/>
    <property type="match status" value="1"/>
</dbReference>
<keyword evidence="3 4" id="KW-0378">Hydrolase</keyword>
<dbReference type="PRINTS" id="PR00502">
    <property type="entry name" value="NUDIXFAMILY"/>
</dbReference>
<dbReference type="CDD" id="cd02883">
    <property type="entry name" value="NUDIX_Hydrolase"/>
    <property type="match status" value="1"/>
</dbReference>
<comment type="cofactor">
    <cofactor evidence="1">
        <name>Mg(2+)</name>
        <dbReference type="ChEBI" id="CHEBI:18420"/>
    </cofactor>
</comment>
<accession>A0ABV7YFI0</accession>